<evidence type="ECO:0000256" key="1">
    <source>
        <dbReference type="SAM" id="SignalP"/>
    </source>
</evidence>
<dbReference type="Proteomes" id="UP000294419">
    <property type="component" value="Chromosome"/>
</dbReference>
<dbReference type="KEGG" id="csal:NBC122_00309"/>
<dbReference type="Pfam" id="PF12099">
    <property type="entry name" value="DUF3575"/>
    <property type="match status" value="1"/>
</dbReference>
<protein>
    <recommendedName>
        <fullName evidence="4">DUF3575 domain-containing protein</fullName>
    </recommendedName>
</protein>
<evidence type="ECO:0008006" key="4">
    <source>
        <dbReference type="Google" id="ProtNLM"/>
    </source>
</evidence>
<keyword evidence="1" id="KW-0732">Signal</keyword>
<organism evidence="2 3">
    <name type="scientific">Chryseobacterium salivictor</name>
    <dbReference type="NCBI Taxonomy" id="2547600"/>
    <lineage>
        <taxon>Bacteria</taxon>
        <taxon>Pseudomonadati</taxon>
        <taxon>Bacteroidota</taxon>
        <taxon>Flavobacteriia</taxon>
        <taxon>Flavobacteriales</taxon>
        <taxon>Weeksellaceae</taxon>
        <taxon>Chryseobacterium group</taxon>
        <taxon>Chryseobacterium</taxon>
    </lineage>
</organism>
<dbReference type="InterPro" id="IPR021958">
    <property type="entry name" value="DUF3575"/>
</dbReference>
<proteinExistence type="predicted"/>
<evidence type="ECO:0000313" key="3">
    <source>
        <dbReference type="Proteomes" id="UP000294419"/>
    </source>
</evidence>
<dbReference type="OrthoDB" id="1118958at2"/>
<feature type="signal peptide" evidence="1">
    <location>
        <begin position="1"/>
        <end position="25"/>
    </location>
</feature>
<sequence length="243" mass="26738">MNNNNPMRTLFFMLLISGTFFSQTASPEKMNIVKTNLTAYAFRNVNLSYERIINQKFSVAVGFGSMGKGGVPFSSSYIKDTELSNIEVSLTNFTIEPRIYLGKGYGHGFYLAPYYRYSSFNADNVVLTSDYGMGDVALKISGKASGNSGGLLVGAQWFLGKKDNWVLDWWIIGAHYGKGNGNFRGNSSRILTPSEQQELKKEIEGLDIPFVKYTATTDANGASINVDGPWAGVRSGLSVGYRF</sequence>
<gene>
    <name evidence="2" type="ORF">NBC122_00309</name>
</gene>
<dbReference type="EMBL" id="CP037954">
    <property type="protein sequence ID" value="QBO57163.1"/>
    <property type="molecule type" value="Genomic_DNA"/>
</dbReference>
<keyword evidence="3" id="KW-1185">Reference proteome</keyword>
<feature type="chain" id="PRO_5020585430" description="DUF3575 domain-containing protein" evidence="1">
    <location>
        <begin position="26"/>
        <end position="243"/>
    </location>
</feature>
<evidence type="ECO:0000313" key="2">
    <source>
        <dbReference type="EMBL" id="QBO57163.1"/>
    </source>
</evidence>
<reference evidence="2 3" key="1">
    <citation type="submission" date="2019-03" db="EMBL/GenBank/DDBJ databases">
        <authorList>
            <person name="Kim H."/>
            <person name="Yu S.-M."/>
        </authorList>
    </citation>
    <scope>NUCLEOTIDE SEQUENCE [LARGE SCALE GENOMIC DNA]</scope>
    <source>
        <strain evidence="2 3">NBC122</strain>
    </source>
</reference>
<name>A0A4P6ZCF1_9FLAO</name>
<dbReference type="AlphaFoldDB" id="A0A4P6ZCF1"/>
<accession>A0A4P6ZCF1</accession>